<dbReference type="GeneID" id="95395142"/>
<evidence type="ECO:0000313" key="2">
    <source>
        <dbReference type="Proteomes" id="UP000579945"/>
    </source>
</evidence>
<accession>A0A7W5YT10</accession>
<organism evidence="1 2">
    <name type="scientific">Nonomuraea dietziae</name>
    <dbReference type="NCBI Taxonomy" id="65515"/>
    <lineage>
        <taxon>Bacteria</taxon>
        <taxon>Bacillati</taxon>
        <taxon>Actinomycetota</taxon>
        <taxon>Actinomycetes</taxon>
        <taxon>Streptosporangiales</taxon>
        <taxon>Streptosporangiaceae</taxon>
        <taxon>Nonomuraea</taxon>
    </lineage>
</organism>
<dbReference type="AlphaFoldDB" id="A0A7W5YT10"/>
<dbReference type="EMBL" id="JACIBV010000002">
    <property type="protein sequence ID" value="MBB3733177.1"/>
    <property type="molecule type" value="Genomic_DNA"/>
</dbReference>
<sequence length="85" mass="9533">MSIGTDWWADLLEANCEDGFATLAVELPCCGVESALDALDYHWPCGFARFEIAVWNPDRSWFTNEELAALAEVLGHPVRQIRAHI</sequence>
<keyword evidence="2" id="KW-1185">Reference proteome</keyword>
<evidence type="ECO:0000313" key="1">
    <source>
        <dbReference type="EMBL" id="MBB3733177.1"/>
    </source>
</evidence>
<dbReference type="Proteomes" id="UP000579945">
    <property type="component" value="Unassembled WGS sequence"/>
</dbReference>
<proteinExistence type="predicted"/>
<gene>
    <name evidence="1" type="ORF">FHR33_009124</name>
</gene>
<comment type="caution">
    <text evidence="1">The sequence shown here is derived from an EMBL/GenBank/DDBJ whole genome shotgun (WGS) entry which is preliminary data.</text>
</comment>
<name>A0A7W5YT10_9ACTN</name>
<protein>
    <submittedName>
        <fullName evidence="1">Uncharacterized protein</fullName>
    </submittedName>
</protein>
<dbReference type="RefSeq" id="WP_183661274.1">
    <property type="nucleotide sequence ID" value="NZ_BAAAXX010000084.1"/>
</dbReference>
<reference evidence="1 2" key="1">
    <citation type="submission" date="2020-08" db="EMBL/GenBank/DDBJ databases">
        <title>Sequencing the genomes of 1000 actinobacteria strains.</title>
        <authorList>
            <person name="Klenk H.-P."/>
        </authorList>
    </citation>
    <scope>NUCLEOTIDE SEQUENCE [LARGE SCALE GENOMIC DNA]</scope>
    <source>
        <strain evidence="1 2">DSM 44320</strain>
    </source>
</reference>